<comment type="caution">
    <text evidence="2">The sequence shown here is derived from an EMBL/GenBank/DDBJ whole genome shotgun (WGS) entry which is preliminary data.</text>
</comment>
<dbReference type="Proteomes" id="UP001159427">
    <property type="component" value="Unassembled WGS sequence"/>
</dbReference>
<evidence type="ECO:0000313" key="2">
    <source>
        <dbReference type="EMBL" id="CAH3018262.1"/>
    </source>
</evidence>
<name>A0ABN8LRN7_9CNID</name>
<reference evidence="2 3" key="1">
    <citation type="submission" date="2022-05" db="EMBL/GenBank/DDBJ databases">
        <authorList>
            <consortium name="Genoscope - CEA"/>
            <person name="William W."/>
        </authorList>
    </citation>
    <scope>NUCLEOTIDE SEQUENCE [LARGE SCALE GENOMIC DNA]</scope>
</reference>
<proteinExistence type="predicted"/>
<dbReference type="Pfam" id="PF26215">
    <property type="entry name" value="HTH_animal"/>
    <property type="match status" value="1"/>
</dbReference>
<feature type="non-terminal residue" evidence="2">
    <location>
        <position position="392"/>
    </location>
</feature>
<protein>
    <recommendedName>
        <fullName evidence="1">Helix-turn-helix domain-containing protein</fullName>
    </recommendedName>
</protein>
<dbReference type="EMBL" id="CALNXI010000082">
    <property type="protein sequence ID" value="CAH3018262.1"/>
    <property type="molecule type" value="Genomic_DNA"/>
</dbReference>
<dbReference type="InterPro" id="IPR058912">
    <property type="entry name" value="HTH_animal"/>
</dbReference>
<sequence length="392" mass="46112">MLTTTQQHQFYRPLDNDITYDIKERVQVKVKRMLRDKILDDNTKRFLIQSNSKHGRFYILPKIHNPGRPIVSINSNPSERISQFVDHHLKIHSTHKRYFVNKLKHLRQLPENAFLVTLDVSSLCTNITHNEGIRDKDQCLLHSSCHSIHNKRAIPFSLPLRLRRICSTNETFTLTSNELIDYLYKRGYNRYFIQREIQRFNNITRTEALTPHDTSILDKPERVPFVITYNPALRSISSSIRKHFHILISSPRCYNVFKAVPIVDYRRSSNLRDFLVRAKLRNLTQHNQPRGSYPCGKNCLTGKYISDGQTSYILLYRRNQTYNSSHLINKYFSGYVEMKFRPAISLAYNKSKSSLIAYELLNSKELFTFQTVNVNQVEIMAKKVLWSFCSKC</sequence>
<dbReference type="PANTHER" id="PTHR21301">
    <property type="entry name" value="REVERSE TRANSCRIPTASE"/>
    <property type="match status" value="1"/>
</dbReference>
<gene>
    <name evidence="2" type="ORF">PEVE_00042163</name>
</gene>
<organism evidence="2 3">
    <name type="scientific">Porites evermanni</name>
    <dbReference type="NCBI Taxonomy" id="104178"/>
    <lineage>
        <taxon>Eukaryota</taxon>
        <taxon>Metazoa</taxon>
        <taxon>Cnidaria</taxon>
        <taxon>Anthozoa</taxon>
        <taxon>Hexacorallia</taxon>
        <taxon>Scleractinia</taxon>
        <taxon>Fungiina</taxon>
        <taxon>Poritidae</taxon>
        <taxon>Porites</taxon>
    </lineage>
</organism>
<dbReference type="PANTHER" id="PTHR21301:SF10">
    <property type="entry name" value="REVERSE TRANSCRIPTASE DOMAIN-CONTAINING PROTEIN"/>
    <property type="match status" value="1"/>
</dbReference>
<feature type="domain" description="Helix-turn-helix" evidence="1">
    <location>
        <begin position="139"/>
        <end position="198"/>
    </location>
</feature>
<evidence type="ECO:0000259" key="1">
    <source>
        <dbReference type="Pfam" id="PF26215"/>
    </source>
</evidence>
<accession>A0ABN8LRN7</accession>
<keyword evidence="3" id="KW-1185">Reference proteome</keyword>
<evidence type="ECO:0000313" key="3">
    <source>
        <dbReference type="Proteomes" id="UP001159427"/>
    </source>
</evidence>